<evidence type="ECO:0000256" key="4">
    <source>
        <dbReference type="ARBA" id="ARBA00023242"/>
    </source>
</evidence>
<dbReference type="InterPro" id="IPR016024">
    <property type="entry name" value="ARM-type_fold"/>
</dbReference>
<dbReference type="AlphaFoldDB" id="A0A1J1I3F5"/>
<name>A0A1J1I3F5_9DIPT</name>
<dbReference type="PANTHER" id="PTHR12663">
    <property type="entry name" value="ANDROGEN INDUCED INHIBITOR OF PROLIFERATION AS3 / PDS5-RELATED"/>
    <property type="match status" value="1"/>
</dbReference>
<dbReference type="CDD" id="cd19953">
    <property type="entry name" value="PDS5"/>
    <property type="match status" value="1"/>
</dbReference>
<evidence type="ECO:0000256" key="1">
    <source>
        <dbReference type="ARBA" id="ARBA00004123"/>
    </source>
</evidence>
<sequence>MSTTDKILYPNQLKPVTEDLRDDELIRRLKALSLTLQAMGQDDENFSRYTPLAVHLVKDFFLSHDSKDVQLLVACCIADILRVFAPEAPYKEPDQIKEIFEFLIRQLNGLKDPKDPAFKRYFYLLENLAYVKSFNMCFELVESQEIFCSLFSLIFKIVNDEHSEKVKSFMQEILVPLLSESDSISNELLDIIFINIIEPNKTQRKNAYNLAKDLIKKTTDSLTMYVQAFLNEALMQDKPDKSYQSSKRIYDLIYELNVIAPSLLLSVLPQLECKIKSSNEGERLKAVALLARMFSEKDSKLGKQHTVLLNHFLGRFLDIAVAIRIKCVQSTMHFLVNHTNLRPEIINVLNGRQHDSDESVRYEVVNSIVETARRDYIIVAESPELLAILKERSQDKKFKIRRAALNGLAYIYNKHLQAVQASEATIESPLDTANWIQIKILNGYYHATLEDQLLIERLLITNLVPYTLPASEKMKALYKLFATIDDHAMKAFVELQKNQMKMRKTVMDWIKLHKIKETPETQKEVTKKMNMLMKLFPDPLKSQEYLVKFSAHLRKDKMILMDMETILRRDVDNKACTEAMTSILKKLGTPIMTNIYYNTVKILLSRIASVMIDREAHFLHDSVLRPMMALLSFELNFVAASIFKALTHLGRFKSLIDSHPEVLEDLAPICKHFAFNGTPKQAKHAIRCLFVNSNSNSITNADKDNESVEETNRKRIKKQIDHIFQEIVDATNQNLNVSSEHYRTAIVSFGHIAYNLPERFNIPLKNIVSRKIVKDLLIGDLPDVRQHKAVGDWCDEEQLSEEIRCRVEGLKAIARWLVGMKDNVVAAQKTFRMLCAFINKAGDILDKGQLSEAEKAWLRVAAGNAMLKICEQKGVGDEYNAEQFLTLSTLMVKKKFDDNFSSNLAFFQNDPVLQVRELFLKKLHKGLYKGIPHKCLPLDFMGIYSMCGRETDKKLGEQMKSNYEVDVNHRREYVKTFSNGGIEGALGQLANILPDYILPFAVTVLSHSNLLEDRTNIDELKIAEKCLSFILEPLINNKDTFCFSLYKNMIEKMKNAKSAYQPHNDTINEKLWTLCDLSLHLILTKLKNVDTREYSLDQVNIPRMYFQEQDTNFKNEHNYLSLEFKSLLTATSTNDSGNATVNAGPAPKRSGEIVVAYDQSKRLRNA</sequence>
<dbReference type="Pfam" id="PF20168">
    <property type="entry name" value="PDS5"/>
    <property type="match status" value="2"/>
</dbReference>
<dbReference type="PANTHER" id="PTHR12663:SF0">
    <property type="entry name" value="PRECOCIOUS DISSOCIATION OF SISTERS 5, ISOFORM A"/>
    <property type="match status" value="1"/>
</dbReference>
<dbReference type="SUPFAM" id="SSF48371">
    <property type="entry name" value="ARM repeat"/>
    <property type="match status" value="1"/>
</dbReference>
<dbReference type="InterPro" id="IPR011989">
    <property type="entry name" value="ARM-like"/>
</dbReference>
<dbReference type="STRING" id="568069.A0A1J1I3F5"/>
<evidence type="ECO:0000256" key="3">
    <source>
        <dbReference type="ARBA" id="ARBA00022776"/>
    </source>
</evidence>
<evidence type="ECO:0000256" key="2">
    <source>
        <dbReference type="ARBA" id="ARBA00022618"/>
    </source>
</evidence>
<reference evidence="6 7" key="1">
    <citation type="submission" date="2015-04" db="EMBL/GenBank/DDBJ databases">
        <authorList>
            <person name="Syromyatnikov M.Y."/>
            <person name="Popov V.N."/>
        </authorList>
    </citation>
    <scope>NUCLEOTIDE SEQUENCE [LARGE SCALE GENOMIC DNA]</scope>
</reference>
<protein>
    <submittedName>
        <fullName evidence="6">CLUMA_CG006304, isoform A</fullName>
    </submittedName>
</protein>
<evidence type="ECO:0000313" key="7">
    <source>
        <dbReference type="Proteomes" id="UP000183832"/>
    </source>
</evidence>
<comment type="subcellular location">
    <subcellularLocation>
        <location evidence="1">Nucleus</location>
    </subcellularLocation>
</comment>
<gene>
    <name evidence="6" type="ORF">CLUMA_CG006304</name>
</gene>
<organism evidence="6 7">
    <name type="scientific">Clunio marinus</name>
    <dbReference type="NCBI Taxonomy" id="568069"/>
    <lineage>
        <taxon>Eukaryota</taxon>
        <taxon>Metazoa</taxon>
        <taxon>Ecdysozoa</taxon>
        <taxon>Arthropoda</taxon>
        <taxon>Hexapoda</taxon>
        <taxon>Insecta</taxon>
        <taxon>Pterygota</taxon>
        <taxon>Neoptera</taxon>
        <taxon>Endopterygota</taxon>
        <taxon>Diptera</taxon>
        <taxon>Nematocera</taxon>
        <taxon>Chironomoidea</taxon>
        <taxon>Chironomidae</taxon>
        <taxon>Clunio</taxon>
    </lineage>
</organism>
<dbReference type="GO" id="GO:0006281">
    <property type="term" value="P:DNA repair"/>
    <property type="evidence" value="ECO:0007669"/>
    <property type="project" value="TreeGrafter"/>
</dbReference>
<proteinExistence type="predicted"/>
<keyword evidence="3" id="KW-0498">Mitosis</keyword>
<evidence type="ECO:0000313" key="6">
    <source>
        <dbReference type="EMBL" id="CRK92889.1"/>
    </source>
</evidence>
<dbReference type="GO" id="GO:0007064">
    <property type="term" value="P:mitotic sister chromatid cohesion"/>
    <property type="evidence" value="ECO:0007669"/>
    <property type="project" value="InterPro"/>
</dbReference>
<evidence type="ECO:0000256" key="5">
    <source>
        <dbReference type="ARBA" id="ARBA00023306"/>
    </source>
</evidence>
<dbReference type="GO" id="GO:0051301">
    <property type="term" value="P:cell division"/>
    <property type="evidence" value="ECO:0007669"/>
    <property type="project" value="UniProtKB-KW"/>
</dbReference>
<dbReference type="GO" id="GO:0000785">
    <property type="term" value="C:chromatin"/>
    <property type="evidence" value="ECO:0007669"/>
    <property type="project" value="TreeGrafter"/>
</dbReference>
<accession>A0A1J1I3F5</accession>
<dbReference type="OrthoDB" id="200660at2759"/>
<keyword evidence="5" id="KW-0131">Cell cycle</keyword>
<dbReference type="GO" id="GO:0005634">
    <property type="term" value="C:nucleus"/>
    <property type="evidence" value="ECO:0007669"/>
    <property type="project" value="UniProtKB-SubCell"/>
</dbReference>
<dbReference type="InterPro" id="IPR039776">
    <property type="entry name" value="Pds5"/>
</dbReference>
<keyword evidence="7" id="KW-1185">Reference proteome</keyword>
<dbReference type="EMBL" id="CVRI01000035">
    <property type="protein sequence ID" value="CRK92889.1"/>
    <property type="molecule type" value="Genomic_DNA"/>
</dbReference>
<dbReference type="Proteomes" id="UP000183832">
    <property type="component" value="Unassembled WGS sequence"/>
</dbReference>
<keyword evidence="2" id="KW-0132">Cell division</keyword>
<keyword evidence="4" id="KW-0539">Nucleus</keyword>
<dbReference type="Gene3D" id="1.25.10.10">
    <property type="entry name" value="Leucine-rich Repeat Variant"/>
    <property type="match status" value="1"/>
</dbReference>